<keyword evidence="2" id="KW-1185">Reference proteome</keyword>
<dbReference type="GO" id="GO:0003677">
    <property type="term" value="F:DNA binding"/>
    <property type="evidence" value="ECO:0007669"/>
    <property type="project" value="InterPro"/>
</dbReference>
<evidence type="ECO:0008006" key="3">
    <source>
        <dbReference type="Google" id="ProtNLM"/>
    </source>
</evidence>
<accession>A0A1G8LL58</accession>
<proteinExistence type="predicted"/>
<dbReference type="InterPro" id="IPR009679">
    <property type="entry name" value="Phage_186_CII-like"/>
</dbReference>
<reference evidence="2" key="1">
    <citation type="submission" date="2016-10" db="EMBL/GenBank/DDBJ databases">
        <authorList>
            <person name="Varghese N."/>
            <person name="Submissions S."/>
        </authorList>
    </citation>
    <scope>NUCLEOTIDE SEQUENCE [LARGE SCALE GENOMIC DNA]</scope>
    <source>
        <strain evidence="2">ATCC 700689</strain>
    </source>
</reference>
<evidence type="ECO:0000313" key="2">
    <source>
        <dbReference type="Proteomes" id="UP000182894"/>
    </source>
</evidence>
<dbReference type="EMBL" id="FNCO01000014">
    <property type="protein sequence ID" value="SDI56406.1"/>
    <property type="molecule type" value="Genomic_DNA"/>
</dbReference>
<sequence>MQDFLRACDAVVEDADTKNLATLMNMPAVSLLQRANANYDGAWFNVKHLYALMLHTEDMRPLEALAGEFGYAIVKTEAPAAVDVHHALSRAAFEFAEVTVETHAAMADGRMDQVERARILREIDHAEKALALLKSSVKAAA</sequence>
<dbReference type="RefSeq" id="WP_074756483.1">
    <property type="nucleotide sequence ID" value="NZ_FNCO01000014.1"/>
</dbReference>
<dbReference type="OrthoDB" id="7027160at2"/>
<protein>
    <recommendedName>
        <fullName evidence="3">Rha family transcriptional regulator</fullName>
    </recommendedName>
</protein>
<gene>
    <name evidence="1" type="ORF">SAMN05216605_114178</name>
</gene>
<dbReference type="STRING" id="89065.SAMN05216605_114178"/>
<name>A0A1G8LL58_9PSED</name>
<dbReference type="Proteomes" id="UP000182894">
    <property type="component" value="Unassembled WGS sequence"/>
</dbReference>
<organism evidence="1 2">
    <name type="scientific">Pseudomonas abietaniphila</name>
    <dbReference type="NCBI Taxonomy" id="89065"/>
    <lineage>
        <taxon>Bacteria</taxon>
        <taxon>Pseudomonadati</taxon>
        <taxon>Pseudomonadota</taxon>
        <taxon>Gammaproteobacteria</taxon>
        <taxon>Pseudomonadales</taxon>
        <taxon>Pseudomonadaceae</taxon>
        <taxon>Pseudomonas</taxon>
    </lineage>
</organism>
<evidence type="ECO:0000313" key="1">
    <source>
        <dbReference type="EMBL" id="SDI56406.1"/>
    </source>
</evidence>
<dbReference type="Pfam" id="PF06892">
    <property type="entry name" value="Phage_CP76"/>
    <property type="match status" value="1"/>
</dbReference>
<dbReference type="AlphaFoldDB" id="A0A1G8LL58"/>